<evidence type="ECO:0000256" key="1">
    <source>
        <dbReference type="SAM" id="Phobius"/>
    </source>
</evidence>
<feature type="transmembrane region" description="Helical" evidence="1">
    <location>
        <begin position="176"/>
        <end position="195"/>
    </location>
</feature>
<dbReference type="AlphaFoldDB" id="A0A7X9X9T2"/>
<sequence length="196" mass="22965">MKNILLYLLFLLMVVILLQLFRLPIDYFLKDYNLAFTIAEFLNICFVFAVIYKLNWLQYIKVGQVEKHKLIIYGCIAISVTSIFCYFYGYNFDVNIENVNLSRIIGGLVFAPLLEEVVFRGIATEYLERKGIKVQYRVIFTTVCFGLIHFPFRSIVDIQFFVIGLILALIYEKERNLVYCFLFHALVNLTFNLLAS</sequence>
<dbReference type="GO" id="GO:0008237">
    <property type="term" value="F:metallopeptidase activity"/>
    <property type="evidence" value="ECO:0007669"/>
    <property type="project" value="UniProtKB-KW"/>
</dbReference>
<protein>
    <submittedName>
        <fullName evidence="3">CPBP family intramembrane metalloprotease</fullName>
    </submittedName>
</protein>
<accession>A0A7X9X9T2</accession>
<keyword evidence="3" id="KW-0645">Protease</keyword>
<dbReference type="PANTHER" id="PTHR43592">
    <property type="entry name" value="CAAX AMINO TERMINAL PROTEASE"/>
    <property type="match status" value="1"/>
</dbReference>
<keyword evidence="3" id="KW-0482">Metalloprotease</keyword>
<evidence type="ECO:0000259" key="2">
    <source>
        <dbReference type="Pfam" id="PF02517"/>
    </source>
</evidence>
<evidence type="ECO:0000313" key="3">
    <source>
        <dbReference type="EMBL" id="NME69056.1"/>
    </source>
</evidence>
<name>A0A7X9X9T2_9BACT</name>
<reference evidence="3 4" key="1">
    <citation type="submission" date="2020-04" db="EMBL/GenBank/DDBJ databases">
        <title>Flammeovirga sp. SR4, a novel species isolated from seawater.</title>
        <authorList>
            <person name="Wang X."/>
        </authorList>
    </citation>
    <scope>NUCLEOTIDE SEQUENCE [LARGE SCALE GENOMIC DNA]</scope>
    <source>
        <strain evidence="3 4">ATCC 23126</strain>
    </source>
</reference>
<keyword evidence="3" id="KW-0378">Hydrolase</keyword>
<proteinExistence type="predicted"/>
<dbReference type="PANTHER" id="PTHR43592:SF15">
    <property type="entry name" value="CAAX AMINO TERMINAL PROTEASE FAMILY PROTEIN"/>
    <property type="match status" value="1"/>
</dbReference>
<feature type="domain" description="CAAX prenyl protease 2/Lysostaphin resistance protein A-like" evidence="2">
    <location>
        <begin position="102"/>
        <end position="189"/>
    </location>
</feature>
<organism evidence="3 4">
    <name type="scientific">Flammeovirga aprica JL-4</name>
    <dbReference type="NCBI Taxonomy" id="694437"/>
    <lineage>
        <taxon>Bacteria</taxon>
        <taxon>Pseudomonadati</taxon>
        <taxon>Bacteroidota</taxon>
        <taxon>Cytophagia</taxon>
        <taxon>Cytophagales</taxon>
        <taxon>Flammeovirgaceae</taxon>
        <taxon>Flammeovirga</taxon>
    </lineage>
</organism>
<keyword evidence="1" id="KW-0812">Transmembrane</keyword>
<dbReference type="RefSeq" id="WP_169657343.1">
    <property type="nucleotide sequence ID" value="NZ_JABANE010000034.1"/>
</dbReference>
<comment type="caution">
    <text evidence="3">The sequence shown here is derived from an EMBL/GenBank/DDBJ whole genome shotgun (WGS) entry which is preliminary data.</text>
</comment>
<keyword evidence="1" id="KW-0472">Membrane</keyword>
<feature type="transmembrane region" description="Helical" evidence="1">
    <location>
        <begin position="139"/>
        <end position="170"/>
    </location>
</feature>
<evidence type="ECO:0000313" key="4">
    <source>
        <dbReference type="Proteomes" id="UP000576082"/>
    </source>
</evidence>
<keyword evidence="1" id="KW-1133">Transmembrane helix</keyword>
<keyword evidence="4" id="KW-1185">Reference proteome</keyword>
<dbReference type="GO" id="GO:0006508">
    <property type="term" value="P:proteolysis"/>
    <property type="evidence" value="ECO:0007669"/>
    <property type="project" value="UniProtKB-KW"/>
</dbReference>
<dbReference type="GO" id="GO:0080120">
    <property type="term" value="P:CAAX-box protein maturation"/>
    <property type="evidence" value="ECO:0007669"/>
    <property type="project" value="UniProtKB-ARBA"/>
</dbReference>
<dbReference type="InterPro" id="IPR003675">
    <property type="entry name" value="Rce1/LyrA-like_dom"/>
</dbReference>
<dbReference type="Proteomes" id="UP000576082">
    <property type="component" value="Unassembled WGS sequence"/>
</dbReference>
<gene>
    <name evidence="3" type="ORF">HHU12_13865</name>
</gene>
<feature type="transmembrane region" description="Helical" evidence="1">
    <location>
        <begin position="32"/>
        <end position="50"/>
    </location>
</feature>
<feature type="transmembrane region" description="Helical" evidence="1">
    <location>
        <begin position="70"/>
        <end position="89"/>
    </location>
</feature>
<dbReference type="Pfam" id="PF02517">
    <property type="entry name" value="Rce1-like"/>
    <property type="match status" value="1"/>
</dbReference>
<dbReference type="EMBL" id="JABANE010000034">
    <property type="protein sequence ID" value="NME69056.1"/>
    <property type="molecule type" value="Genomic_DNA"/>
</dbReference>
<dbReference type="GO" id="GO:0004175">
    <property type="term" value="F:endopeptidase activity"/>
    <property type="evidence" value="ECO:0007669"/>
    <property type="project" value="UniProtKB-ARBA"/>
</dbReference>